<dbReference type="GO" id="GO:0051537">
    <property type="term" value="F:2 iron, 2 sulfur cluster binding"/>
    <property type="evidence" value="ECO:0007669"/>
    <property type="project" value="UniProtKB-KW"/>
</dbReference>
<feature type="binding site" evidence="7">
    <location>
        <position position="97"/>
    </location>
    <ligand>
        <name>[2Fe-2S] cluster</name>
        <dbReference type="ChEBI" id="CHEBI:190135"/>
    </ligand>
</feature>
<feature type="binding site" evidence="7">
    <location>
        <position position="92"/>
    </location>
    <ligand>
        <name>[2Fe-2S] cluster</name>
        <dbReference type="ChEBI" id="CHEBI:190135"/>
    </ligand>
</feature>
<evidence type="ECO:0000256" key="2">
    <source>
        <dbReference type="ARBA" id="ARBA00022714"/>
    </source>
</evidence>
<dbReference type="RefSeq" id="WP_093688285.1">
    <property type="nucleotide sequence ID" value="NZ_FNBU01000004.1"/>
</dbReference>
<protein>
    <submittedName>
        <fullName evidence="8">NAD(P)-dependent iron-only hydrogenase diaphorase component iron-sulfur protein</fullName>
    </submittedName>
</protein>
<dbReference type="AlphaFoldDB" id="A0A1G7J5W6"/>
<sequence length="166" mass="17930">MTGNKEHNCCCSGGQSTALTQLDEILAKYQGVKGALIPVLQEAQNAYGYLSKEVIEYISKKLDIPVSQIYGVVTFYAQFHLNPRGRNIIRVCQGTACHVRGAKAILKALEENLKITAGGTTADLKFTLETVACIGACGLAPVMMINDDTHGRLTPEVIPDILAKYS</sequence>
<comment type="cofactor">
    <cofactor evidence="6">
        <name>[2Fe-2S] cluster</name>
        <dbReference type="ChEBI" id="CHEBI:190135"/>
    </cofactor>
</comment>
<dbReference type="NCBIfam" id="NF005722">
    <property type="entry name" value="PRK07539.1-2"/>
    <property type="match status" value="1"/>
</dbReference>
<name>A0A1G7J5W6_9FIRM</name>
<dbReference type="InterPro" id="IPR002023">
    <property type="entry name" value="NuoE-like"/>
</dbReference>
<organism evidence="8 9">
    <name type="scientific">Sporolituus thermophilus DSM 23256</name>
    <dbReference type="NCBI Taxonomy" id="1123285"/>
    <lineage>
        <taxon>Bacteria</taxon>
        <taxon>Bacillati</taxon>
        <taxon>Bacillota</taxon>
        <taxon>Negativicutes</taxon>
        <taxon>Selenomonadales</taxon>
        <taxon>Sporomusaceae</taxon>
        <taxon>Sporolituus</taxon>
    </lineage>
</organism>
<dbReference type="PANTHER" id="PTHR43342">
    <property type="entry name" value="NADH-QUINONE OXIDOREDUCTASE, E SUBUNIT"/>
    <property type="match status" value="1"/>
</dbReference>
<dbReference type="Gene3D" id="3.40.30.10">
    <property type="entry name" value="Glutaredoxin"/>
    <property type="match status" value="1"/>
</dbReference>
<dbReference type="Proteomes" id="UP000243333">
    <property type="component" value="Unassembled WGS sequence"/>
</dbReference>
<dbReference type="OrthoDB" id="9807941at2"/>
<dbReference type="FunFam" id="3.40.30.10:FF:000015">
    <property type="entry name" value="NADH-quinone oxidoreductase subunit E"/>
    <property type="match status" value="1"/>
</dbReference>
<evidence type="ECO:0000256" key="4">
    <source>
        <dbReference type="ARBA" id="ARBA00023004"/>
    </source>
</evidence>
<dbReference type="FunFam" id="1.10.10.1590:FF:000001">
    <property type="entry name" value="NADH-quinone oxidoreductase subunit E"/>
    <property type="match status" value="1"/>
</dbReference>
<feature type="binding site" evidence="7">
    <location>
        <position position="137"/>
    </location>
    <ligand>
        <name>[2Fe-2S] cluster</name>
        <dbReference type="ChEBI" id="CHEBI:190135"/>
    </ligand>
</feature>
<dbReference type="InterPro" id="IPR036249">
    <property type="entry name" value="Thioredoxin-like_sf"/>
</dbReference>
<evidence type="ECO:0000256" key="6">
    <source>
        <dbReference type="ARBA" id="ARBA00034078"/>
    </source>
</evidence>
<dbReference type="Gene3D" id="1.10.10.1590">
    <property type="entry name" value="NADH-quinone oxidoreductase subunit E"/>
    <property type="match status" value="1"/>
</dbReference>
<evidence type="ECO:0000313" key="9">
    <source>
        <dbReference type="Proteomes" id="UP000243333"/>
    </source>
</evidence>
<evidence type="ECO:0000256" key="7">
    <source>
        <dbReference type="PIRSR" id="PIRSR000216-1"/>
    </source>
</evidence>
<dbReference type="Pfam" id="PF01257">
    <property type="entry name" value="2Fe-2S_thioredx"/>
    <property type="match status" value="1"/>
</dbReference>
<feature type="binding site" evidence="7">
    <location>
        <position position="133"/>
    </location>
    <ligand>
        <name>[2Fe-2S] cluster</name>
        <dbReference type="ChEBI" id="CHEBI:190135"/>
    </ligand>
</feature>
<dbReference type="NCBIfam" id="TIGR01958">
    <property type="entry name" value="nuoE_fam"/>
    <property type="match status" value="1"/>
</dbReference>
<proteinExistence type="inferred from homology"/>
<dbReference type="PIRSF" id="PIRSF000216">
    <property type="entry name" value="NADH_DH_24kDa"/>
    <property type="match status" value="1"/>
</dbReference>
<dbReference type="InterPro" id="IPR042128">
    <property type="entry name" value="NuoE_dom"/>
</dbReference>
<dbReference type="SUPFAM" id="SSF52833">
    <property type="entry name" value="Thioredoxin-like"/>
    <property type="match status" value="1"/>
</dbReference>
<keyword evidence="2 7" id="KW-0001">2Fe-2S</keyword>
<evidence type="ECO:0000313" key="8">
    <source>
        <dbReference type="EMBL" id="SDF20293.1"/>
    </source>
</evidence>
<dbReference type="CDD" id="cd03064">
    <property type="entry name" value="TRX_Fd_NuoE"/>
    <property type="match status" value="1"/>
</dbReference>
<dbReference type="STRING" id="1123285.SAMN05660235_00777"/>
<dbReference type="GO" id="GO:0046872">
    <property type="term" value="F:metal ion binding"/>
    <property type="evidence" value="ECO:0007669"/>
    <property type="project" value="UniProtKB-KW"/>
</dbReference>
<comment type="similarity">
    <text evidence="1">Belongs to the complex I 24 kDa subunit family.</text>
</comment>
<keyword evidence="3 7" id="KW-0479">Metal-binding</keyword>
<evidence type="ECO:0000256" key="3">
    <source>
        <dbReference type="ARBA" id="ARBA00022723"/>
    </source>
</evidence>
<dbReference type="EMBL" id="FNBU01000004">
    <property type="protein sequence ID" value="SDF20293.1"/>
    <property type="molecule type" value="Genomic_DNA"/>
</dbReference>
<keyword evidence="5 7" id="KW-0411">Iron-sulfur</keyword>
<gene>
    <name evidence="8" type="ORF">SAMN05660235_00777</name>
</gene>
<keyword evidence="4 7" id="KW-0408">Iron</keyword>
<dbReference type="InterPro" id="IPR041921">
    <property type="entry name" value="NuoE_N"/>
</dbReference>
<evidence type="ECO:0000256" key="5">
    <source>
        <dbReference type="ARBA" id="ARBA00023014"/>
    </source>
</evidence>
<dbReference type="PANTHER" id="PTHR43342:SF1">
    <property type="entry name" value="BIFURCATING [FEFE] HYDROGENASE GAMMA SUBUNIT"/>
    <property type="match status" value="1"/>
</dbReference>
<dbReference type="InterPro" id="IPR028431">
    <property type="entry name" value="NADP_DH_HndA-like"/>
</dbReference>
<accession>A0A1G7J5W6</accession>
<evidence type="ECO:0000256" key="1">
    <source>
        <dbReference type="ARBA" id="ARBA00010643"/>
    </source>
</evidence>
<keyword evidence="9" id="KW-1185">Reference proteome</keyword>
<dbReference type="GO" id="GO:0016491">
    <property type="term" value="F:oxidoreductase activity"/>
    <property type="evidence" value="ECO:0007669"/>
    <property type="project" value="InterPro"/>
</dbReference>
<comment type="cofactor">
    <cofactor evidence="7">
        <name>[2Fe-2S] cluster</name>
        <dbReference type="ChEBI" id="CHEBI:190135"/>
    </cofactor>
    <text evidence="7">Binds 1 [2Fe-2S] cluster.</text>
</comment>
<reference evidence="9" key="1">
    <citation type="submission" date="2016-10" db="EMBL/GenBank/DDBJ databases">
        <authorList>
            <person name="Varghese N."/>
            <person name="Submissions S."/>
        </authorList>
    </citation>
    <scope>NUCLEOTIDE SEQUENCE [LARGE SCALE GENOMIC DNA]</scope>
    <source>
        <strain evidence="9">DSM 23256</strain>
    </source>
</reference>